<evidence type="ECO:0000313" key="10">
    <source>
        <dbReference type="Proteomes" id="UP001189624"/>
    </source>
</evidence>
<dbReference type="AlphaFoldDB" id="A0AA86S516"/>
<comment type="similarity">
    <text evidence="1 7">Belongs to the iron/ascorbate-dependent oxidoreductase family.</text>
</comment>
<evidence type="ECO:0000256" key="6">
    <source>
        <dbReference type="ARBA" id="ARBA00057022"/>
    </source>
</evidence>
<evidence type="ECO:0000256" key="7">
    <source>
        <dbReference type="RuleBase" id="RU003682"/>
    </source>
</evidence>
<feature type="domain" description="Fe2OG dioxygenase" evidence="8">
    <location>
        <begin position="165"/>
        <end position="270"/>
    </location>
</feature>
<evidence type="ECO:0000256" key="1">
    <source>
        <dbReference type="ARBA" id="ARBA00008056"/>
    </source>
</evidence>
<reference evidence="9" key="1">
    <citation type="submission" date="2023-10" db="EMBL/GenBank/DDBJ databases">
        <authorList>
            <person name="Domelevo Entfellner J.-B."/>
        </authorList>
    </citation>
    <scope>NUCLEOTIDE SEQUENCE</scope>
</reference>
<dbReference type="Gene3D" id="2.60.120.330">
    <property type="entry name" value="B-lactam Antibiotic, Isopenicillin N Synthase, Chain"/>
    <property type="match status" value="1"/>
</dbReference>
<protein>
    <recommendedName>
        <fullName evidence="8">Fe2OG dioxygenase domain-containing protein</fullName>
    </recommendedName>
</protein>
<dbReference type="InterPro" id="IPR044861">
    <property type="entry name" value="IPNS-like_FE2OG_OXY"/>
</dbReference>
<dbReference type="EMBL" id="OY731398">
    <property type="protein sequence ID" value="CAJ1913674.1"/>
    <property type="molecule type" value="Genomic_DNA"/>
</dbReference>
<keyword evidence="3" id="KW-0223">Dioxygenase</keyword>
<evidence type="ECO:0000256" key="5">
    <source>
        <dbReference type="ARBA" id="ARBA00023004"/>
    </source>
</evidence>
<evidence type="ECO:0000256" key="4">
    <source>
        <dbReference type="ARBA" id="ARBA00023002"/>
    </source>
</evidence>
<evidence type="ECO:0000313" key="9">
    <source>
        <dbReference type="EMBL" id="CAJ1913674.1"/>
    </source>
</evidence>
<gene>
    <name evidence="9" type="ORF">AYBTSS11_LOCUS3525</name>
</gene>
<dbReference type="InterPro" id="IPR050231">
    <property type="entry name" value="Iron_ascorbate_oxido_reductase"/>
</dbReference>
<evidence type="ECO:0000256" key="2">
    <source>
        <dbReference type="ARBA" id="ARBA00022723"/>
    </source>
</evidence>
<dbReference type="GO" id="GO:0046872">
    <property type="term" value="F:metal ion binding"/>
    <property type="evidence" value="ECO:0007669"/>
    <property type="project" value="UniProtKB-KW"/>
</dbReference>
<organism evidence="9 10">
    <name type="scientific">Sphenostylis stenocarpa</name>
    <dbReference type="NCBI Taxonomy" id="92480"/>
    <lineage>
        <taxon>Eukaryota</taxon>
        <taxon>Viridiplantae</taxon>
        <taxon>Streptophyta</taxon>
        <taxon>Embryophyta</taxon>
        <taxon>Tracheophyta</taxon>
        <taxon>Spermatophyta</taxon>
        <taxon>Magnoliopsida</taxon>
        <taxon>eudicotyledons</taxon>
        <taxon>Gunneridae</taxon>
        <taxon>Pentapetalae</taxon>
        <taxon>rosids</taxon>
        <taxon>fabids</taxon>
        <taxon>Fabales</taxon>
        <taxon>Fabaceae</taxon>
        <taxon>Papilionoideae</taxon>
        <taxon>50 kb inversion clade</taxon>
        <taxon>NPAAA clade</taxon>
        <taxon>indigoferoid/millettioid clade</taxon>
        <taxon>Phaseoleae</taxon>
        <taxon>Sphenostylis</taxon>
    </lineage>
</organism>
<dbReference type="Proteomes" id="UP001189624">
    <property type="component" value="Chromosome 1"/>
</dbReference>
<proteinExistence type="inferred from homology"/>
<dbReference type="Pfam" id="PF03171">
    <property type="entry name" value="2OG-FeII_Oxy"/>
    <property type="match status" value="1"/>
</dbReference>
<dbReference type="InterPro" id="IPR027443">
    <property type="entry name" value="IPNS-like_sf"/>
</dbReference>
<keyword evidence="5 7" id="KW-0408">Iron</keyword>
<evidence type="ECO:0000259" key="8">
    <source>
        <dbReference type="PROSITE" id="PS51471"/>
    </source>
</evidence>
<comment type="function">
    <text evidence="6">Probable 2-oxoglutarate-dependent dioxygenase that may be involved in glucosinolates biosynthesis. May play a role in the production of aliphatic glucosinolates.</text>
</comment>
<keyword evidence="4 7" id="KW-0560">Oxidoreductase</keyword>
<dbReference type="Gramene" id="rna-AYBTSS11_LOCUS3525">
    <property type="protein sequence ID" value="CAJ1913674.1"/>
    <property type="gene ID" value="gene-AYBTSS11_LOCUS3525"/>
</dbReference>
<keyword evidence="10" id="KW-1185">Reference proteome</keyword>
<dbReference type="PANTHER" id="PTHR47990">
    <property type="entry name" value="2-OXOGLUTARATE (2OG) AND FE(II)-DEPENDENT OXYGENASE SUPERFAMILY PROTEIN-RELATED"/>
    <property type="match status" value="1"/>
</dbReference>
<dbReference type="FunFam" id="2.60.120.330:FF:000022">
    <property type="entry name" value="Probable 2-oxoglutarate-dependent dioxygenase AOP1.2"/>
    <property type="match status" value="1"/>
</dbReference>
<dbReference type="SUPFAM" id="SSF51197">
    <property type="entry name" value="Clavaminate synthase-like"/>
    <property type="match status" value="1"/>
</dbReference>
<accession>A0AA86S516</accession>
<sequence>MMGSERECEISLPVIDFSNEDLKPGTQTWVSTCDVVRGALEHHGGFLAHYNIDPLLHDSIFSAMEQLLALPLETKMQHTTDKPIYSYAGQRPDIPLYESMAIDNPLNAKDCHKYTTTMWPQGNDQFSESVNSYAKKVAELDYMVKRMVFGSYGLENQKCESLIESTDYILRCYKYRTPKVGETNLGVRPHTDSGFLTILNQRLTGLEIQLENGEWIQVDASPSMFAVLAGDAFMVWSNDRIRSCVHRVLMNSKVERYSLGLLSYAGKVMEAEEKLVDEEHPLRYKPFDHYGYLRFFLTEEAVKAASRIKAYCGI</sequence>
<keyword evidence="2 7" id="KW-0479">Metal-binding</keyword>
<dbReference type="InterPro" id="IPR005123">
    <property type="entry name" value="Oxoglu/Fe-dep_dioxygenase_dom"/>
</dbReference>
<dbReference type="PROSITE" id="PS51471">
    <property type="entry name" value="FE2OG_OXY"/>
    <property type="match status" value="1"/>
</dbReference>
<dbReference type="GO" id="GO:0051213">
    <property type="term" value="F:dioxygenase activity"/>
    <property type="evidence" value="ECO:0007669"/>
    <property type="project" value="UniProtKB-KW"/>
</dbReference>
<evidence type="ECO:0000256" key="3">
    <source>
        <dbReference type="ARBA" id="ARBA00022964"/>
    </source>
</evidence>
<name>A0AA86S516_9FABA</name>